<reference evidence="1 2" key="1">
    <citation type="journal article" date="2019" name="Commun. Biol.">
        <title>The bagworm genome reveals a unique fibroin gene that provides high tensile strength.</title>
        <authorList>
            <person name="Kono N."/>
            <person name="Nakamura H."/>
            <person name="Ohtoshi R."/>
            <person name="Tomita M."/>
            <person name="Numata K."/>
            <person name="Arakawa K."/>
        </authorList>
    </citation>
    <scope>NUCLEOTIDE SEQUENCE [LARGE SCALE GENOMIC DNA]</scope>
</reference>
<gene>
    <name evidence="1" type="ORF">EVAR_78133_1</name>
</gene>
<protein>
    <submittedName>
        <fullName evidence="1">Uncharacterized protein</fullName>
    </submittedName>
</protein>
<dbReference type="AlphaFoldDB" id="A0A4C1T367"/>
<dbReference type="OrthoDB" id="416454at2759"/>
<evidence type="ECO:0000313" key="2">
    <source>
        <dbReference type="Proteomes" id="UP000299102"/>
    </source>
</evidence>
<accession>A0A4C1T367</accession>
<proteinExistence type="predicted"/>
<evidence type="ECO:0000313" key="1">
    <source>
        <dbReference type="EMBL" id="GBP08010.1"/>
    </source>
</evidence>
<comment type="caution">
    <text evidence="1">The sequence shown here is derived from an EMBL/GenBank/DDBJ whole genome shotgun (WGS) entry which is preliminary data.</text>
</comment>
<dbReference type="EMBL" id="BGZK01000028">
    <property type="protein sequence ID" value="GBP08010.1"/>
    <property type="molecule type" value="Genomic_DNA"/>
</dbReference>
<organism evidence="1 2">
    <name type="scientific">Eumeta variegata</name>
    <name type="common">Bagworm moth</name>
    <name type="synonym">Eumeta japonica</name>
    <dbReference type="NCBI Taxonomy" id="151549"/>
    <lineage>
        <taxon>Eukaryota</taxon>
        <taxon>Metazoa</taxon>
        <taxon>Ecdysozoa</taxon>
        <taxon>Arthropoda</taxon>
        <taxon>Hexapoda</taxon>
        <taxon>Insecta</taxon>
        <taxon>Pterygota</taxon>
        <taxon>Neoptera</taxon>
        <taxon>Endopterygota</taxon>
        <taxon>Lepidoptera</taxon>
        <taxon>Glossata</taxon>
        <taxon>Ditrysia</taxon>
        <taxon>Tineoidea</taxon>
        <taxon>Psychidae</taxon>
        <taxon>Oiketicinae</taxon>
        <taxon>Eumeta</taxon>
    </lineage>
</organism>
<dbReference type="Proteomes" id="UP000299102">
    <property type="component" value="Unassembled WGS sequence"/>
</dbReference>
<sequence>MAKHGQKRIQNLNILHRQGLRNKFTSENAGQKIPNDHNKTHLTMAMYKQRRLKWTETEVTPGWGDNKRKIEGVGIKLFTDLANEQYRKIKEPYFEIPYQHQARDELEKTPAD</sequence>
<keyword evidence="2" id="KW-1185">Reference proteome</keyword>
<name>A0A4C1T367_EUMVA</name>